<dbReference type="AlphaFoldDB" id="A0A1B9F922"/>
<dbReference type="GO" id="GO:0008360">
    <property type="term" value="P:regulation of cell shape"/>
    <property type="evidence" value="ECO:0007669"/>
    <property type="project" value="UniProtKB-KW"/>
</dbReference>
<evidence type="ECO:0000256" key="2">
    <source>
        <dbReference type="ARBA" id="ARBA00022618"/>
    </source>
</evidence>
<keyword evidence="2" id="KW-0132">Cell division</keyword>
<keyword evidence="13" id="KW-1185">Reference proteome</keyword>
<feature type="domain" description="Mur ligase C-terminal" evidence="10">
    <location>
        <begin position="316"/>
        <end position="448"/>
    </location>
</feature>
<keyword evidence="3" id="KW-0547">Nucleotide-binding</keyword>
<evidence type="ECO:0000259" key="11">
    <source>
        <dbReference type="Pfam" id="PF08245"/>
    </source>
</evidence>
<evidence type="ECO:0000256" key="1">
    <source>
        <dbReference type="ARBA" id="ARBA00022598"/>
    </source>
</evidence>
<dbReference type="Gene3D" id="3.90.190.20">
    <property type="entry name" value="Mur ligase, C-terminal domain"/>
    <property type="match status" value="1"/>
</dbReference>
<dbReference type="PATRIC" id="fig|1156395.6.peg.229"/>
<dbReference type="EMBL" id="MAGO01000001">
    <property type="protein sequence ID" value="OCC16410.1"/>
    <property type="molecule type" value="Genomic_DNA"/>
</dbReference>
<dbReference type="OrthoDB" id="9804126at2"/>
<evidence type="ECO:0000256" key="4">
    <source>
        <dbReference type="ARBA" id="ARBA00022840"/>
    </source>
</evidence>
<dbReference type="GO" id="GO:0016881">
    <property type="term" value="F:acid-amino acid ligase activity"/>
    <property type="evidence" value="ECO:0007669"/>
    <property type="project" value="InterPro"/>
</dbReference>
<name>A0A1B9F922_9BACT</name>
<evidence type="ECO:0000259" key="9">
    <source>
        <dbReference type="Pfam" id="PF01225"/>
    </source>
</evidence>
<dbReference type="PANTHER" id="PTHR43445:SF5">
    <property type="entry name" value="UDP-N-ACETYLMURAMATE--L-ALANYL-GAMMA-D-GLUTAMYL-MESO-2,6-DIAMINOHEPTANDIOATE LIGASE"/>
    <property type="match status" value="1"/>
</dbReference>
<evidence type="ECO:0000259" key="10">
    <source>
        <dbReference type="Pfam" id="PF02875"/>
    </source>
</evidence>
<dbReference type="InterPro" id="IPR000713">
    <property type="entry name" value="Mur_ligase_N"/>
</dbReference>
<comment type="caution">
    <text evidence="12">The sequence shown here is derived from an EMBL/GenBank/DDBJ whole genome shotgun (WGS) entry which is preliminary data.</text>
</comment>
<evidence type="ECO:0000256" key="8">
    <source>
        <dbReference type="ARBA" id="ARBA00023316"/>
    </source>
</evidence>
<dbReference type="GO" id="GO:0071555">
    <property type="term" value="P:cell wall organization"/>
    <property type="evidence" value="ECO:0007669"/>
    <property type="project" value="UniProtKB-KW"/>
</dbReference>
<organism evidence="12 13">
    <name type="scientific">Dissulfuribacter thermophilus</name>
    <dbReference type="NCBI Taxonomy" id="1156395"/>
    <lineage>
        <taxon>Bacteria</taxon>
        <taxon>Pseudomonadati</taxon>
        <taxon>Thermodesulfobacteriota</taxon>
        <taxon>Dissulfuribacteria</taxon>
        <taxon>Dissulfuribacterales</taxon>
        <taxon>Dissulfuribacteraceae</taxon>
        <taxon>Dissulfuribacter</taxon>
    </lineage>
</organism>
<keyword evidence="7" id="KW-0131">Cell cycle</keyword>
<keyword evidence="8" id="KW-0961">Cell wall biogenesis/degradation</keyword>
<dbReference type="InterPro" id="IPR050061">
    <property type="entry name" value="MurCDEF_pg_biosynth"/>
</dbReference>
<feature type="domain" description="Mur ligase N-terminal catalytic" evidence="9">
    <location>
        <begin position="6"/>
        <end position="101"/>
    </location>
</feature>
<dbReference type="Proteomes" id="UP000093080">
    <property type="component" value="Unassembled WGS sequence"/>
</dbReference>
<dbReference type="InterPro" id="IPR004101">
    <property type="entry name" value="Mur_ligase_C"/>
</dbReference>
<keyword evidence="5" id="KW-0133">Cell shape</keyword>
<evidence type="ECO:0000313" key="13">
    <source>
        <dbReference type="Proteomes" id="UP000093080"/>
    </source>
</evidence>
<dbReference type="STRING" id="1156395.DBT_0227"/>
<protein>
    <submittedName>
        <fullName evidence="12">UDP-N-acetylmuramate:L-alanyl-gamma-D-glutamyl-meso-diaminopimelate ligase</fullName>
    </submittedName>
</protein>
<proteinExistence type="predicted"/>
<dbReference type="InterPro" id="IPR013221">
    <property type="entry name" value="Mur_ligase_cen"/>
</dbReference>
<dbReference type="Pfam" id="PF01225">
    <property type="entry name" value="Mur_ligase"/>
    <property type="match status" value="1"/>
</dbReference>
<dbReference type="InterPro" id="IPR036565">
    <property type="entry name" value="Mur-like_cat_sf"/>
</dbReference>
<evidence type="ECO:0000256" key="7">
    <source>
        <dbReference type="ARBA" id="ARBA00023306"/>
    </source>
</evidence>
<dbReference type="Gene3D" id="3.40.50.720">
    <property type="entry name" value="NAD(P)-binding Rossmann-like Domain"/>
    <property type="match status" value="1"/>
</dbReference>
<dbReference type="PANTHER" id="PTHR43445">
    <property type="entry name" value="UDP-N-ACETYLMURAMATE--L-ALANINE LIGASE-RELATED"/>
    <property type="match status" value="1"/>
</dbReference>
<evidence type="ECO:0000256" key="3">
    <source>
        <dbReference type="ARBA" id="ARBA00022741"/>
    </source>
</evidence>
<gene>
    <name evidence="12" type="ORF">DBT_0227</name>
</gene>
<dbReference type="GO" id="GO:0005524">
    <property type="term" value="F:ATP binding"/>
    <property type="evidence" value="ECO:0007669"/>
    <property type="project" value="UniProtKB-KW"/>
</dbReference>
<dbReference type="SUPFAM" id="SSF51984">
    <property type="entry name" value="MurCD N-terminal domain"/>
    <property type="match status" value="1"/>
</dbReference>
<dbReference type="InterPro" id="IPR036615">
    <property type="entry name" value="Mur_ligase_C_dom_sf"/>
</dbReference>
<evidence type="ECO:0000313" key="12">
    <source>
        <dbReference type="EMBL" id="OCC16410.1"/>
    </source>
</evidence>
<keyword evidence="1 12" id="KW-0436">Ligase</keyword>
<dbReference type="SUPFAM" id="SSF53244">
    <property type="entry name" value="MurD-like peptide ligases, peptide-binding domain"/>
    <property type="match status" value="1"/>
</dbReference>
<evidence type="ECO:0000256" key="5">
    <source>
        <dbReference type="ARBA" id="ARBA00022960"/>
    </source>
</evidence>
<dbReference type="Pfam" id="PF08245">
    <property type="entry name" value="Mur_ligase_M"/>
    <property type="match status" value="1"/>
</dbReference>
<dbReference type="Pfam" id="PF02875">
    <property type="entry name" value="Mur_ligase_C"/>
    <property type="match status" value="1"/>
</dbReference>
<dbReference type="GO" id="GO:0009252">
    <property type="term" value="P:peptidoglycan biosynthetic process"/>
    <property type="evidence" value="ECO:0007669"/>
    <property type="project" value="UniProtKB-KW"/>
</dbReference>
<feature type="domain" description="Mur ligase central" evidence="11">
    <location>
        <begin position="111"/>
        <end position="293"/>
    </location>
</feature>
<reference evidence="12 13" key="1">
    <citation type="submission" date="2016-06" db="EMBL/GenBank/DDBJ databases">
        <title>Respiratory ammonification of nitrate coupled to the oxidation of elemental sulfur in deep-sea autotrophic thermophilic bacteria.</title>
        <authorList>
            <person name="Slobodkina G.B."/>
            <person name="Mardanov A.V."/>
            <person name="Ravin N.V."/>
            <person name="Frolova A.A."/>
            <person name="Viryasiv M.B."/>
            <person name="Chernyh N.A."/>
            <person name="Bonch-Osmolovskaya E.A."/>
            <person name="Slobodkin A.I."/>
        </authorList>
    </citation>
    <scope>NUCLEOTIDE SEQUENCE [LARGE SCALE GENOMIC DNA]</scope>
    <source>
        <strain evidence="12 13">S69</strain>
    </source>
</reference>
<dbReference type="Gene3D" id="3.40.1190.10">
    <property type="entry name" value="Mur-like, catalytic domain"/>
    <property type="match status" value="1"/>
</dbReference>
<sequence length="470" mass="52132">MLQKLVHLIGISGTGMGALAGLLKEKGFRVQGSDTAFYPPMGPFLKGLGIRLLEGFSEKNLDPRPDLAIIGNVVRADNPEAQKVFSLGIPYYSFPDALREFWLVDRTVIAVCGTHGKTTTSSLTVSALRNRTPGFMVGGILKDYGRGFDQGGPPWFIVEGDEYDTAFFDKTPKFLHYCPRYVILTSIEFDHADIYKDINEIKGAFSRLMEQLPEDGLVSACSDSRHVLDVVKRANCRVVTYGVGEKAQYRLVDYVVENGETKFVVQTKGRVIEGKIRLPGRHNALNATGVLCLLLEIGLDEKEVLDGLYKCGGVKRRQEVVVEASGITLIDDFAHHPTAVKETLTALKERYKQRRLVVAFEPRTNTSRRSVFQRVYPEALSLGDLVLVRSVPDPEKAPPGDRFSSETLVEDLNAMGKSAFLFKDGDEILAYLKDELKSGDVVVVMSNGSFDGLIEKMTVFLRGKNHARFL</sequence>
<dbReference type="RefSeq" id="WP_067615577.1">
    <property type="nucleotide sequence ID" value="NZ_MAGO01000001.1"/>
</dbReference>
<evidence type="ECO:0000256" key="6">
    <source>
        <dbReference type="ARBA" id="ARBA00022984"/>
    </source>
</evidence>
<dbReference type="GO" id="GO:0051301">
    <property type="term" value="P:cell division"/>
    <property type="evidence" value="ECO:0007669"/>
    <property type="project" value="UniProtKB-KW"/>
</dbReference>
<keyword evidence="4" id="KW-0067">ATP-binding</keyword>
<accession>A0A1B9F922</accession>
<keyword evidence="6" id="KW-0573">Peptidoglycan synthesis</keyword>
<dbReference type="SUPFAM" id="SSF53623">
    <property type="entry name" value="MurD-like peptide ligases, catalytic domain"/>
    <property type="match status" value="1"/>
</dbReference>